<keyword evidence="3 6" id="KW-0732">Signal</keyword>
<dbReference type="InterPro" id="IPR012899">
    <property type="entry name" value="LTXXQ"/>
</dbReference>
<dbReference type="Gene3D" id="1.20.120.1490">
    <property type="match status" value="1"/>
</dbReference>
<feature type="chain" id="PRO_5006915260" evidence="6">
    <location>
        <begin position="25"/>
        <end position="176"/>
    </location>
</feature>
<gene>
    <name evidence="7" type="ORF">Lisr_1087</name>
</gene>
<evidence type="ECO:0000256" key="6">
    <source>
        <dbReference type="SAM" id="SignalP"/>
    </source>
</evidence>
<dbReference type="STRING" id="454.Lisr_1087"/>
<dbReference type="PANTHER" id="PTHR38102:SF1">
    <property type="entry name" value="PERIPLASMIC CHAPERONE SPY"/>
    <property type="match status" value="1"/>
</dbReference>
<feature type="compositionally biased region" description="Basic and acidic residues" evidence="5">
    <location>
        <begin position="146"/>
        <end position="156"/>
    </location>
</feature>
<feature type="region of interest" description="Disordered" evidence="5">
    <location>
        <begin position="146"/>
        <end position="176"/>
    </location>
</feature>
<sequence length="176" mass="20579">MNKGMIWLSAIAFSLSVNTATVFALPADNMKKCPGHEYKEKMLEKLNLTDAQKNQIEDIKKQYKEGMRAKFGELKNLRSQMIDLVKSDKIDENQLNQLVNQKKEILGSILKSKIMMKNQIYNVLNDDQKKQYIDMMQKWMDKKMMHMQKMDKKDQTESNEGVNLMDEDDTNDTDSE</sequence>
<comment type="similarity">
    <text evidence="2">Belongs to the CpxP/Spy family.</text>
</comment>
<name>A0A0W0W3D6_9GAMM</name>
<dbReference type="OrthoDB" id="5648654at2"/>
<feature type="compositionally biased region" description="Acidic residues" evidence="5">
    <location>
        <begin position="165"/>
        <end position="176"/>
    </location>
</feature>
<comment type="subcellular location">
    <subcellularLocation>
        <location evidence="1">Periplasm</location>
    </subcellularLocation>
</comment>
<feature type="signal peptide" evidence="6">
    <location>
        <begin position="1"/>
        <end position="24"/>
    </location>
</feature>
<dbReference type="PATRIC" id="fig|454.4.peg.1166"/>
<dbReference type="InterPro" id="IPR052211">
    <property type="entry name" value="Cpx_auxiliary_protein"/>
</dbReference>
<evidence type="ECO:0000313" key="7">
    <source>
        <dbReference type="EMBL" id="KTD26876.1"/>
    </source>
</evidence>
<reference evidence="7 8" key="1">
    <citation type="submission" date="2015-11" db="EMBL/GenBank/DDBJ databases">
        <title>Genomic analysis of 38 Legionella species identifies large and diverse effector repertoires.</title>
        <authorList>
            <person name="Burstein D."/>
            <person name="Amaro F."/>
            <person name="Zusman T."/>
            <person name="Lifshitz Z."/>
            <person name="Cohen O."/>
            <person name="Gilbert J.A."/>
            <person name="Pupko T."/>
            <person name="Shuman H.A."/>
            <person name="Segal G."/>
        </authorList>
    </citation>
    <scope>NUCLEOTIDE SEQUENCE [LARGE SCALE GENOMIC DNA]</scope>
    <source>
        <strain evidence="7 8">Bercovier 4</strain>
    </source>
</reference>
<dbReference type="EMBL" id="LNYH01000052">
    <property type="protein sequence ID" value="KTD26876.1"/>
    <property type="molecule type" value="Genomic_DNA"/>
</dbReference>
<dbReference type="GO" id="GO:0030288">
    <property type="term" value="C:outer membrane-bounded periplasmic space"/>
    <property type="evidence" value="ECO:0007669"/>
    <property type="project" value="TreeGrafter"/>
</dbReference>
<evidence type="ECO:0000256" key="4">
    <source>
        <dbReference type="ARBA" id="ARBA00022764"/>
    </source>
</evidence>
<dbReference type="RefSeq" id="WP_058501444.1">
    <property type="nucleotide sequence ID" value="NZ_CAAAJA010000001.1"/>
</dbReference>
<keyword evidence="4" id="KW-0574">Periplasm</keyword>
<evidence type="ECO:0000256" key="3">
    <source>
        <dbReference type="ARBA" id="ARBA00022729"/>
    </source>
</evidence>
<evidence type="ECO:0000256" key="1">
    <source>
        <dbReference type="ARBA" id="ARBA00004418"/>
    </source>
</evidence>
<organism evidence="7 8">
    <name type="scientific">Legionella israelensis</name>
    <dbReference type="NCBI Taxonomy" id="454"/>
    <lineage>
        <taxon>Bacteria</taxon>
        <taxon>Pseudomonadati</taxon>
        <taxon>Pseudomonadota</taxon>
        <taxon>Gammaproteobacteria</taxon>
        <taxon>Legionellales</taxon>
        <taxon>Legionellaceae</taxon>
        <taxon>Legionella</taxon>
    </lineage>
</organism>
<dbReference type="CDD" id="cd09916">
    <property type="entry name" value="CpxP_like"/>
    <property type="match status" value="1"/>
</dbReference>
<dbReference type="Pfam" id="PF07813">
    <property type="entry name" value="LTXXQ"/>
    <property type="match status" value="1"/>
</dbReference>
<accession>A0A0W0W3D6</accession>
<dbReference type="Proteomes" id="UP000054761">
    <property type="component" value="Unassembled WGS sequence"/>
</dbReference>
<comment type="caution">
    <text evidence="7">The sequence shown here is derived from an EMBL/GenBank/DDBJ whole genome shotgun (WGS) entry which is preliminary data.</text>
</comment>
<dbReference type="GO" id="GO:0051082">
    <property type="term" value="F:unfolded protein binding"/>
    <property type="evidence" value="ECO:0007669"/>
    <property type="project" value="TreeGrafter"/>
</dbReference>
<proteinExistence type="inferred from homology"/>
<keyword evidence="8" id="KW-1185">Reference proteome</keyword>
<protein>
    <submittedName>
        <fullName evidence="7">16 kD immunogenic protein</fullName>
    </submittedName>
</protein>
<evidence type="ECO:0000256" key="2">
    <source>
        <dbReference type="ARBA" id="ARBA00008441"/>
    </source>
</evidence>
<dbReference type="PANTHER" id="PTHR38102">
    <property type="entry name" value="PERIPLASMIC CHAPERONE SPY"/>
    <property type="match status" value="1"/>
</dbReference>
<evidence type="ECO:0000313" key="8">
    <source>
        <dbReference type="Proteomes" id="UP000054761"/>
    </source>
</evidence>
<dbReference type="AlphaFoldDB" id="A0A0W0W3D6"/>
<evidence type="ECO:0000256" key="5">
    <source>
        <dbReference type="SAM" id="MobiDB-lite"/>
    </source>
</evidence>